<keyword evidence="13" id="KW-0131">Cell cycle</keyword>
<reference evidence="18" key="1">
    <citation type="submission" date="2023-03" db="EMBL/GenBank/DDBJ databases">
        <title>Chromosome-scale reference genome and RAD-based genetic map of yellow starthistle (Centaurea solstitialis) reveal putative structural variation and QTLs associated with invader traits.</title>
        <authorList>
            <person name="Reatini B."/>
            <person name="Cang F.A."/>
            <person name="Jiang Q."/>
            <person name="Mckibben M.T.W."/>
            <person name="Barker M.S."/>
            <person name="Rieseberg L.H."/>
            <person name="Dlugosch K.M."/>
        </authorList>
    </citation>
    <scope>NUCLEOTIDE SEQUENCE</scope>
    <source>
        <strain evidence="18">CAN-66</strain>
        <tissue evidence="18">Leaf</tissue>
    </source>
</reference>
<evidence type="ECO:0000256" key="3">
    <source>
        <dbReference type="ARBA" id="ARBA00017358"/>
    </source>
</evidence>
<evidence type="ECO:0000256" key="2">
    <source>
        <dbReference type="ARBA" id="ARBA00004324"/>
    </source>
</evidence>
<feature type="region of interest" description="Disordered" evidence="15">
    <location>
        <begin position="1"/>
        <end position="28"/>
    </location>
</feature>
<evidence type="ECO:0000256" key="10">
    <source>
        <dbReference type="ARBA" id="ARBA00022833"/>
    </source>
</evidence>
<dbReference type="InterPro" id="IPR040050">
    <property type="entry name" value="ZNF830-like"/>
</dbReference>
<keyword evidence="10" id="KW-0862">Zinc</keyword>
<dbReference type="GO" id="GO:0008270">
    <property type="term" value="F:zinc ion binding"/>
    <property type="evidence" value="ECO:0007669"/>
    <property type="project" value="UniProtKB-KW"/>
</dbReference>
<evidence type="ECO:0000313" key="18">
    <source>
        <dbReference type="EMBL" id="KAJ9564725.1"/>
    </source>
</evidence>
<evidence type="ECO:0000259" key="16">
    <source>
        <dbReference type="Pfam" id="PF12874"/>
    </source>
</evidence>
<evidence type="ECO:0000256" key="14">
    <source>
        <dbReference type="ARBA" id="ARBA00030672"/>
    </source>
</evidence>
<feature type="compositionally biased region" description="Basic and acidic residues" evidence="15">
    <location>
        <begin position="119"/>
        <end position="130"/>
    </location>
</feature>
<evidence type="ECO:0000256" key="11">
    <source>
        <dbReference type="ARBA" id="ARBA00023054"/>
    </source>
</evidence>
<feature type="region of interest" description="Disordered" evidence="15">
    <location>
        <begin position="273"/>
        <end position="311"/>
    </location>
</feature>
<feature type="domain" description="C2H2-type" evidence="16">
    <location>
        <begin position="37"/>
        <end position="60"/>
    </location>
</feature>
<name>A0AA38WS87_9ASTR</name>
<feature type="compositionally biased region" description="Polar residues" evidence="15">
    <location>
        <begin position="105"/>
        <end position="115"/>
    </location>
</feature>
<evidence type="ECO:0000256" key="8">
    <source>
        <dbReference type="ARBA" id="ARBA00022771"/>
    </source>
</evidence>
<dbReference type="InterPro" id="IPR013087">
    <property type="entry name" value="Znf_C2H2_type"/>
</dbReference>
<accession>A0AA38WS87</accession>
<dbReference type="GO" id="GO:0003676">
    <property type="term" value="F:nucleic acid binding"/>
    <property type="evidence" value="ECO:0007669"/>
    <property type="project" value="InterPro"/>
</dbReference>
<feature type="compositionally biased region" description="Basic residues" evidence="15">
    <location>
        <begin position="1"/>
        <end position="10"/>
    </location>
</feature>
<feature type="compositionally biased region" description="Basic and acidic residues" evidence="15">
    <location>
        <begin position="87"/>
        <end position="101"/>
    </location>
</feature>
<dbReference type="GO" id="GO:0033260">
    <property type="term" value="P:nuclear DNA replication"/>
    <property type="evidence" value="ECO:0007669"/>
    <property type="project" value="TreeGrafter"/>
</dbReference>
<dbReference type="GO" id="GO:0044773">
    <property type="term" value="P:mitotic DNA damage checkpoint signaling"/>
    <property type="evidence" value="ECO:0007669"/>
    <property type="project" value="TreeGrafter"/>
</dbReference>
<evidence type="ECO:0000313" key="19">
    <source>
        <dbReference type="Proteomes" id="UP001172457"/>
    </source>
</evidence>
<feature type="compositionally biased region" description="Low complexity" evidence="15">
    <location>
        <begin position="74"/>
        <end position="84"/>
    </location>
</feature>
<feature type="compositionally biased region" description="Basic and acidic residues" evidence="15">
    <location>
        <begin position="285"/>
        <end position="294"/>
    </location>
</feature>
<evidence type="ECO:0000256" key="12">
    <source>
        <dbReference type="ARBA" id="ARBA00023242"/>
    </source>
</evidence>
<feature type="domain" description="ZNF380 coiled-coil" evidence="17">
    <location>
        <begin position="188"/>
        <end position="267"/>
    </location>
</feature>
<dbReference type="Proteomes" id="UP001172457">
    <property type="component" value="Chromosome 1"/>
</dbReference>
<dbReference type="SUPFAM" id="SSF57667">
    <property type="entry name" value="beta-beta-alpha zinc fingers"/>
    <property type="match status" value="1"/>
</dbReference>
<comment type="subcellular location">
    <subcellularLocation>
        <location evidence="1">Chromosome</location>
    </subcellularLocation>
    <subcellularLocation>
        <location evidence="2">Nucleus speckle</location>
    </subcellularLocation>
</comment>
<evidence type="ECO:0000256" key="6">
    <source>
        <dbReference type="ARBA" id="ARBA00022618"/>
    </source>
</evidence>
<keyword evidence="8" id="KW-0863">Zinc-finger</keyword>
<evidence type="ECO:0000256" key="5">
    <source>
        <dbReference type="ARBA" id="ARBA00022473"/>
    </source>
</evidence>
<dbReference type="PANTHER" id="PTHR13278">
    <property type="entry name" value="ZINC FINGER PROTEIN 830"/>
    <property type="match status" value="1"/>
</dbReference>
<dbReference type="GO" id="GO:0005681">
    <property type="term" value="C:spliceosomal complex"/>
    <property type="evidence" value="ECO:0007669"/>
    <property type="project" value="InterPro"/>
</dbReference>
<keyword evidence="11" id="KW-0175">Coiled coil</keyword>
<evidence type="ECO:0000256" key="13">
    <source>
        <dbReference type="ARBA" id="ARBA00023306"/>
    </source>
</evidence>
<keyword evidence="6" id="KW-0132">Cell division</keyword>
<dbReference type="AlphaFoldDB" id="A0AA38WS87"/>
<evidence type="ECO:0000256" key="1">
    <source>
        <dbReference type="ARBA" id="ARBA00004286"/>
    </source>
</evidence>
<keyword evidence="5" id="KW-0217">Developmental protein</keyword>
<dbReference type="InterPro" id="IPR059039">
    <property type="entry name" value="ZNF380_CC"/>
</dbReference>
<evidence type="ECO:0000256" key="15">
    <source>
        <dbReference type="SAM" id="MobiDB-lite"/>
    </source>
</evidence>
<dbReference type="GO" id="GO:0033314">
    <property type="term" value="P:mitotic DNA replication checkpoint signaling"/>
    <property type="evidence" value="ECO:0007669"/>
    <property type="project" value="TreeGrafter"/>
</dbReference>
<dbReference type="Pfam" id="PF23406">
    <property type="entry name" value="ZNF380_CC"/>
    <property type="match status" value="1"/>
</dbReference>
<dbReference type="InterPro" id="IPR036236">
    <property type="entry name" value="Znf_C2H2_sf"/>
</dbReference>
<gene>
    <name evidence="18" type="ORF">OSB04_000691</name>
</gene>
<evidence type="ECO:0000256" key="4">
    <source>
        <dbReference type="ARBA" id="ARBA00022454"/>
    </source>
</evidence>
<dbReference type="EMBL" id="JARYMX010000001">
    <property type="protein sequence ID" value="KAJ9564725.1"/>
    <property type="molecule type" value="Genomic_DNA"/>
</dbReference>
<keyword evidence="4" id="KW-0158">Chromosome</keyword>
<dbReference type="PANTHER" id="PTHR13278:SF0">
    <property type="entry name" value="ZINC FINGER PROTEIN 830"/>
    <property type="match status" value="1"/>
</dbReference>
<proteinExistence type="predicted"/>
<organism evidence="18 19">
    <name type="scientific">Centaurea solstitialis</name>
    <name type="common">yellow star-thistle</name>
    <dbReference type="NCBI Taxonomy" id="347529"/>
    <lineage>
        <taxon>Eukaryota</taxon>
        <taxon>Viridiplantae</taxon>
        <taxon>Streptophyta</taxon>
        <taxon>Embryophyta</taxon>
        <taxon>Tracheophyta</taxon>
        <taxon>Spermatophyta</taxon>
        <taxon>Magnoliopsida</taxon>
        <taxon>eudicotyledons</taxon>
        <taxon>Gunneridae</taxon>
        <taxon>Pentapetalae</taxon>
        <taxon>asterids</taxon>
        <taxon>campanulids</taxon>
        <taxon>Asterales</taxon>
        <taxon>Asteraceae</taxon>
        <taxon>Carduoideae</taxon>
        <taxon>Cardueae</taxon>
        <taxon>Centaureinae</taxon>
        <taxon>Centaurea</taxon>
    </lineage>
</organism>
<feature type="region of interest" description="Disordered" evidence="15">
    <location>
        <begin position="74"/>
        <end position="147"/>
    </location>
</feature>
<feature type="compositionally biased region" description="Basic and acidic residues" evidence="15">
    <location>
        <begin position="11"/>
        <end position="24"/>
    </location>
</feature>
<sequence>MDAQAKKKAYRDKLKAQKQDKRIDSPLVRYNESDQPVCRVCDIVLKSQSAWSAHQISAKHREAIKNVKANAAVASRANNAKPAASTEFDKAKAEVPAEPYKKQTGPPQAKSQSVLPSDFFDKPETKRQKNEITNAKPMDNDKKKKVLGSAQPKVTFAIDGENKRVEVSSAKVVETTGEEIQASQTRALPEGFFDDKDADLRARGITPVKLDITDEYKEFEKSIQKDLKEVDNRMEEEEYDAAEMIEEEETVEQTTCRERVEIFKRKRLELKAARSGNRNSVPQVVKKESSHDESSSDEDSDDAVDWRAKHL</sequence>
<keyword evidence="12" id="KW-0539">Nucleus</keyword>
<keyword evidence="19" id="KW-1185">Reference proteome</keyword>
<keyword evidence="7" id="KW-0479">Metal-binding</keyword>
<protein>
    <recommendedName>
        <fullName evidence="3">Zinc finger protein 830</fullName>
    </recommendedName>
    <alternativeName>
        <fullName evidence="14">Coiled-coil domain-containing protein 16</fullName>
    </alternativeName>
</protein>
<evidence type="ECO:0000256" key="7">
    <source>
        <dbReference type="ARBA" id="ARBA00022723"/>
    </source>
</evidence>
<evidence type="ECO:0000259" key="17">
    <source>
        <dbReference type="Pfam" id="PF23406"/>
    </source>
</evidence>
<keyword evidence="9" id="KW-0498">Mitosis</keyword>
<dbReference type="Pfam" id="PF12874">
    <property type="entry name" value="zf-met"/>
    <property type="match status" value="1"/>
</dbReference>
<comment type="caution">
    <text evidence="18">The sequence shown here is derived from an EMBL/GenBank/DDBJ whole genome shotgun (WGS) entry which is preliminary data.</text>
</comment>
<evidence type="ECO:0000256" key="9">
    <source>
        <dbReference type="ARBA" id="ARBA00022776"/>
    </source>
</evidence>